<name>Q2NV34_SODGM</name>
<dbReference type="EMBL" id="AP008232">
    <property type="protein sequence ID" value="BAE73991.1"/>
    <property type="molecule type" value="Genomic_DNA"/>
</dbReference>
<keyword evidence="3" id="KW-1185">Reference proteome</keyword>
<sequence length="441" mass="48642">MMSHWKDKLRPASFRGVPFQVEDDEGTFGRRVQVHEYPNRDQPYTEDLGRATRRFSISAYLVGNDFFEARDRLIVAIDTPGPGTLVHPYYGEIAVCIDGEVRVIHSGRDGRMCRVNFSVVEAGELSFPTAGIATSQTLISSCSALNDRIGEAFANVGLKDLPDFAQDGVLARTKSMINNVTKAFDTIDSGITAASRLLHGDISVILKPGSSGKSLVEAIQRMWRAGRRTGQDALMLAQQIKTLAGVTLGNDLAPRGVWKSDRPSVQAERRHSNRIAALLRTTAIHEATWRLTQLPPPRTALLPVNQRGKRQIHVNISHPALHAALHKTDNPMERVAAVTWDALVTVRETLNQSIEHEQASTLDDALFLALQQVKTDANRDIATRLAQVEKTVTRTPEAVLPALVLAAKWYDNAARETDITSRNAVNHPGFMPVKPLRVPAR</sequence>
<dbReference type="InterPro" id="IPR009826">
    <property type="entry name" value="DNA_circ_N"/>
</dbReference>
<dbReference type="Pfam" id="PF07157">
    <property type="entry name" value="DNA_circ_N"/>
    <property type="match status" value="1"/>
</dbReference>
<reference evidence="2 3" key="1">
    <citation type="journal article" date="2006" name="Genome Res.">
        <title>Massive genome erosion and functional adaptations provide insights into the symbiotic lifestyle of Sodalis glossinidius in the tsetse host.</title>
        <authorList>
            <person name="Toh H."/>
            <person name="Weiss B.L."/>
            <person name="Perkin S.A.H."/>
            <person name="Yamashita A."/>
            <person name="Oshima K."/>
            <person name="Hattori M."/>
            <person name="Aksoy S."/>
        </authorList>
    </citation>
    <scope>NUCLEOTIDE SEQUENCE [LARGE SCALE GENOMIC DNA]</scope>
    <source>
        <strain evidence="3">morsitans</strain>
    </source>
</reference>
<protein>
    <submittedName>
        <fullName evidence="2">Phage tail/DNA circulation protein</fullName>
    </submittedName>
</protein>
<gene>
    <name evidence="2" type="ordered locus">SG0716</name>
</gene>
<dbReference type="STRING" id="343509.SG0716"/>
<organism evidence="2 3">
    <name type="scientific">Sodalis glossinidius (strain morsitans)</name>
    <dbReference type="NCBI Taxonomy" id="343509"/>
    <lineage>
        <taxon>Bacteria</taxon>
        <taxon>Pseudomonadati</taxon>
        <taxon>Pseudomonadota</taxon>
        <taxon>Gammaproteobacteria</taxon>
        <taxon>Enterobacterales</taxon>
        <taxon>Bruguierivoracaceae</taxon>
        <taxon>Sodalis</taxon>
    </lineage>
</organism>
<accession>Q2NV34</accession>
<evidence type="ECO:0000313" key="2">
    <source>
        <dbReference type="EMBL" id="BAE73991.1"/>
    </source>
</evidence>
<dbReference type="KEGG" id="sgl:SG0716"/>
<dbReference type="AlphaFoldDB" id="Q2NV34"/>
<proteinExistence type="predicted"/>
<evidence type="ECO:0000259" key="1">
    <source>
        <dbReference type="Pfam" id="PF07157"/>
    </source>
</evidence>
<dbReference type="eggNOG" id="COG4228">
    <property type="taxonomic scope" value="Bacteria"/>
</dbReference>
<evidence type="ECO:0000313" key="3">
    <source>
        <dbReference type="Proteomes" id="UP000001932"/>
    </source>
</evidence>
<feature type="domain" description="DNA circulation N-terminal" evidence="1">
    <location>
        <begin position="9"/>
        <end position="95"/>
    </location>
</feature>
<dbReference type="HOGENOM" id="CLU_046832_0_0_6"/>
<dbReference type="Proteomes" id="UP000001932">
    <property type="component" value="Chromosome"/>
</dbReference>